<dbReference type="PRINTS" id="PR00989">
    <property type="entry name" value="ADENOKINASE"/>
</dbReference>
<accession>A3LRF5</accession>
<keyword evidence="7 11" id="KW-0547">Nucleotide-binding</keyword>
<dbReference type="OMA" id="RTMCTYL"/>
<dbReference type="PROSITE" id="PS00584">
    <property type="entry name" value="PFKB_KINASES_2"/>
    <property type="match status" value="1"/>
</dbReference>
<keyword evidence="9 11" id="KW-0067">ATP-binding</keyword>
<dbReference type="HOGENOM" id="CLU_045832_1_0_1"/>
<dbReference type="GO" id="GO:0005524">
    <property type="term" value="F:ATP binding"/>
    <property type="evidence" value="ECO:0007669"/>
    <property type="project" value="UniProtKB-UniRule"/>
</dbReference>
<dbReference type="InParanoid" id="A3LRF5"/>
<dbReference type="InterPro" id="IPR001805">
    <property type="entry name" value="Adenokinase"/>
</dbReference>
<comment type="cofactor">
    <cofactor evidence="1 11">
        <name>Mg(2+)</name>
        <dbReference type="ChEBI" id="CHEBI:18420"/>
    </cofactor>
</comment>
<dbReference type="GO" id="GO:0005829">
    <property type="term" value="C:cytosol"/>
    <property type="evidence" value="ECO:0007669"/>
    <property type="project" value="TreeGrafter"/>
</dbReference>
<dbReference type="AlphaFoldDB" id="A3LRF5"/>
<evidence type="ECO:0000256" key="9">
    <source>
        <dbReference type="ARBA" id="ARBA00022840"/>
    </source>
</evidence>
<dbReference type="Gene3D" id="3.30.1110.10">
    <property type="match status" value="1"/>
</dbReference>
<evidence type="ECO:0000256" key="8">
    <source>
        <dbReference type="ARBA" id="ARBA00022777"/>
    </source>
</evidence>
<evidence type="ECO:0000256" key="2">
    <source>
        <dbReference type="ARBA" id="ARBA00004801"/>
    </source>
</evidence>
<proteinExistence type="inferred from homology"/>
<evidence type="ECO:0000256" key="7">
    <source>
        <dbReference type="ARBA" id="ARBA00022741"/>
    </source>
</evidence>
<keyword evidence="6 11" id="KW-0660">Purine salvage</keyword>
<keyword evidence="8 11" id="KW-0418">Kinase</keyword>
<dbReference type="RefSeq" id="XP_001383404.1">
    <property type="nucleotide sequence ID" value="XM_001383367.1"/>
</dbReference>
<evidence type="ECO:0000256" key="6">
    <source>
        <dbReference type="ARBA" id="ARBA00022726"/>
    </source>
</evidence>
<comment type="function">
    <text evidence="11">ATP dependent phosphorylation of adenosine and other related nucleoside analogs to monophosphate derivatives.</text>
</comment>
<dbReference type="GO" id="GO:0006166">
    <property type="term" value="P:purine ribonucleoside salvage"/>
    <property type="evidence" value="ECO:0007669"/>
    <property type="project" value="UniProtKB-KW"/>
</dbReference>
<keyword evidence="14" id="KW-1185">Reference proteome</keyword>
<dbReference type="InterPro" id="IPR029056">
    <property type="entry name" value="Ribokinase-like"/>
</dbReference>
<dbReference type="InterPro" id="IPR002173">
    <property type="entry name" value="Carboh/pur_kinase_PfkB_CS"/>
</dbReference>
<dbReference type="STRING" id="322104.A3LRF5"/>
<name>A3LRF5_PICST</name>
<feature type="active site" description="Proton acceptor" evidence="10">
    <location>
        <position position="301"/>
    </location>
</feature>
<dbReference type="GO" id="GO:0006144">
    <property type="term" value="P:purine nucleobase metabolic process"/>
    <property type="evidence" value="ECO:0007669"/>
    <property type="project" value="EnsemblFungi"/>
</dbReference>
<evidence type="ECO:0000256" key="3">
    <source>
        <dbReference type="ARBA" id="ARBA00010688"/>
    </source>
</evidence>
<dbReference type="Proteomes" id="UP000002258">
    <property type="component" value="Chromosome 3"/>
</dbReference>
<dbReference type="Pfam" id="PF00294">
    <property type="entry name" value="PfkB"/>
    <property type="match status" value="1"/>
</dbReference>
<dbReference type="Gene3D" id="3.40.1190.20">
    <property type="match status" value="1"/>
</dbReference>
<evidence type="ECO:0000256" key="5">
    <source>
        <dbReference type="ARBA" id="ARBA00022679"/>
    </source>
</evidence>
<keyword evidence="11" id="KW-0460">Magnesium</keyword>
<evidence type="ECO:0000256" key="10">
    <source>
        <dbReference type="PIRSR" id="PIRSR601805-1"/>
    </source>
</evidence>
<evidence type="ECO:0000313" key="13">
    <source>
        <dbReference type="EMBL" id="ABN65375.1"/>
    </source>
</evidence>
<dbReference type="SUPFAM" id="SSF53613">
    <property type="entry name" value="Ribokinase-like"/>
    <property type="match status" value="1"/>
</dbReference>
<dbReference type="CDD" id="cd01168">
    <property type="entry name" value="adenosine_kinase"/>
    <property type="match status" value="1"/>
</dbReference>
<dbReference type="FunFam" id="3.40.1190.20:FF:000014">
    <property type="entry name" value="ADO1p Adenosine kinase"/>
    <property type="match status" value="1"/>
</dbReference>
<keyword evidence="5 11" id="KW-0808">Transferase</keyword>
<comment type="catalytic activity">
    <reaction evidence="11">
        <text>adenosine + ATP = AMP + ADP + H(+)</text>
        <dbReference type="Rhea" id="RHEA:20824"/>
        <dbReference type="ChEBI" id="CHEBI:15378"/>
        <dbReference type="ChEBI" id="CHEBI:16335"/>
        <dbReference type="ChEBI" id="CHEBI:30616"/>
        <dbReference type="ChEBI" id="CHEBI:456215"/>
        <dbReference type="ChEBI" id="CHEBI:456216"/>
        <dbReference type="EC" id="2.7.1.20"/>
    </reaction>
</comment>
<dbReference type="GeneID" id="4838359"/>
<dbReference type="OrthoDB" id="432447at2759"/>
<dbReference type="KEGG" id="pic:PICST_57331"/>
<dbReference type="FunCoup" id="A3LRF5">
    <property type="interactions" value="1307"/>
</dbReference>
<evidence type="ECO:0000256" key="1">
    <source>
        <dbReference type="ARBA" id="ARBA00001946"/>
    </source>
</evidence>
<dbReference type="InterPro" id="IPR011611">
    <property type="entry name" value="PfkB_dom"/>
</dbReference>
<dbReference type="EMBL" id="CP000497">
    <property type="protein sequence ID" value="ABN65375.1"/>
    <property type="molecule type" value="Genomic_DNA"/>
</dbReference>
<dbReference type="GO" id="GO:0004001">
    <property type="term" value="F:adenosine kinase activity"/>
    <property type="evidence" value="ECO:0007669"/>
    <property type="project" value="UniProtKB-UniRule"/>
</dbReference>
<dbReference type="UniPathway" id="UPA00588">
    <property type="reaction ID" value="UER00659"/>
</dbReference>
<gene>
    <name evidence="13" type="primary">ADO1</name>
    <name evidence="13" type="ORF">PICST_57331</name>
</gene>
<evidence type="ECO:0000256" key="4">
    <source>
        <dbReference type="ARBA" id="ARBA00012119"/>
    </source>
</evidence>
<feature type="domain" description="Carbohydrate kinase PfkB" evidence="12">
    <location>
        <begin position="23"/>
        <end position="343"/>
    </location>
</feature>
<sequence length="350" mass="38010">MSYQLVALGNPLLDLQVNVDAEYLKKYDLKSDDAILAEEKHLPIYDELIKKDDLVLVAGGAAQNTARGAQYILPAKSVVYFGSVGNDVYAKKLNEANAKYGLRTEYQIQPDIETGKCAALINGVHRSLVTDLAAANHFKAAHLDKPENWKLVENATHYYIGGFHLTVSPEAIVKLGKHAAENNKVFTLNFSAPFIAQFFKDPLDEALPYVDYVIANESEAAAYAESHDLGVDAKDVVGIAKAVAKLPKVNSKRPRTVVFTQGLDPTVVVKYNAETEDYEVKAYKVRELAAEQVVDTNGAGDAFAAGFVASLVEGKTDAEAVDVGQWAASLSIQQVGPTFPFPKQTYPGTN</sequence>
<dbReference type="PANTHER" id="PTHR45769:SF3">
    <property type="entry name" value="ADENOSINE KINASE"/>
    <property type="match status" value="1"/>
</dbReference>
<evidence type="ECO:0000313" key="14">
    <source>
        <dbReference type="Proteomes" id="UP000002258"/>
    </source>
</evidence>
<dbReference type="EC" id="2.7.1.20" evidence="4 11"/>
<comment type="similarity">
    <text evidence="3 11">Belongs to the carbohydrate kinase PfkB family.</text>
</comment>
<organism evidence="13 14">
    <name type="scientific">Scheffersomyces stipitis (strain ATCC 58785 / CBS 6054 / NBRC 10063 / NRRL Y-11545)</name>
    <name type="common">Yeast</name>
    <name type="synonym">Pichia stipitis</name>
    <dbReference type="NCBI Taxonomy" id="322104"/>
    <lineage>
        <taxon>Eukaryota</taxon>
        <taxon>Fungi</taxon>
        <taxon>Dikarya</taxon>
        <taxon>Ascomycota</taxon>
        <taxon>Saccharomycotina</taxon>
        <taxon>Pichiomycetes</taxon>
        <taxon>Debaryomycetaceae</taxon>
        <taxon>Scheffersomyces</taxon>
    </lineage>
</organism>
<dbReference type="GO" id="GO:0044209">
    <property type="term" value="P:AMP salvage"/>
    <property type="evidence" value="ECO:0007669"/>
    <property type="project" value="UniProtKB-UniRule"/>
</dbReference>
<evidence type="ECO:0000259" key="12">
    <source>
        <dbReference type="Pfam" id="PF00294"/>
    </source>
</evidence>
<reference evidence="13 14" key="1">
    <citation type="journal article" date="2007" name="Nat. Biotechnol.">
        <title>Genome sequence of the lignocellulose-bioconverting and xylose-fermenting yeast Pichia stipitis.</title>
        <authorList>
            <person name="Jeffries T.W."/>
            <person name="Grigoriev I.V."/>
            <person name="Grimwood J."/>
            <person name="Laplaza J.M."/>
            <person name="Aerts A."/>
            <person name="Salamov A."/>
            <person name="Schmutz J."/>
            <person name="Lindquist E."/>
            <person name="Dehal P."/>
            <person name="Shapiro H."/>
            <person name="Jin Y.S."/>
            <person name="Passoth V."/>
            <person name="Richardson P.M."/>
        </authorList>
    </citation>
    <scope>NUCLEOTIDE SEQUENCE [LARGE SCALE GENOMIC DNA]</scope>
    <source>
        <strain evidence="14">ATCC 58785 / CBS 6054 / NBRC 10063 / NRRL Y-11545</strain>
    </source>
</reference>
<dbReference type="PANTHER" id="PTHR45769">
    <property type="entry name" value="ADENOSINE KINASE"/>
    <property type="match status" value="1"/>
</dbReference>
<evidence type="ECO:0000256" key="11">
    <source>
        <dbReference type="RuleBase" id="RU368116"/>
    </source>
</evidence>
<comment type="pathway">
    <text evidence="2 11">Purine metabolism; AMP biosynthesis via salvage pathway; AMP from adenosine: step 1/1.</text>
</comment>
<protein>
    <recommendedName>
        <fullName evidence="4 11">Adenosine kinase</fullName>
        <shortName evidence="11">AK</shortName>
        <ecNumber evidence="4 11">2.7.1.20</ecNumber>
    </recommendedName>
    <alternativeName>
        <fullName evidence="11">Adenosine 5'-phosphotransferase</fullName>
    </alternativeName>
</protein>
<dbReference type="GO" id="GO:0005634">
    <property type="term" value="C:nucleus"/>
    <property type="evidence" value="ECO:0007669"/>
    <property type="project" value="TreeGrafter"/>
</dbReference>
<dbReference type="eggNOG" id="KOG2854">
    <property type="taxonomic scope" value="Eukaryota"/>
</dbReference>